<accession>A0A2U9A470</accession>
<reference evidence="2" key="1">
    <citation type="journal article" date="2018" name="J. ISSAAS">
        <title>Ultrasensitive capture of human herpes simplex virus genomes directly from clinical samples reveals extraordinarily limited evolution in cell culture.</title>
        <authorList>
            <person name="Greninger A.L."/>
            <person name="Roychoudhury P."/>
            <person name="Xie H."/>
            <person name="Casto A."/>
            <person name="Cent A."/>
            <person name="Pepper G."/>
            <person name="Koelle D.M."/>
            <person name="Huang M.-L."/>
            <person name="Wald A."/>
            <person name="Johnston C."/>
            <person name="Jerome K.R."/>
        </authorList>
    </citation>
    <scope>NUCLEOTIDE SEQUENCE</scope>
    <source>
        <strain evidence="2">HSV1-CULTURE-I6</strain>
    </source>
</reference>
<name>A0A2U9A470_HHV1</name>
<evidence type="ECO:0000256" key="1">
    <source>
        <dbReference type="SAM" id="MobiDB-lite"/>
    </source>
</evidence>
<organismHost>
    <name type="scientific">Homo sapiens</name>
    <name type="common">Human</name>
    <dbReference type="NCBI Taxonomy" id="9606"/>
</organismHost>
<feature type="region of interest" description="Disordered" evidence="1">
    <location>
        <begin position="102"/>
        <end position="122"/>
    </location>
</feature>
<dbReference type="EMBL" id="MH160360">
    <property type="protein sequence ID" value="AWO69290.1"/>
    <property type="molecule type" value="Genomic_DNA"/>
</dbReference>
<proteinExistence type="predicted"/>
<evidence type="ECO:0000313" key="2">
    <source>
        <dbReference type="EMBL" id="AWO69290.1"/>
    </source>
</evidence>
<protein>
    <submittedName>
        <fullName evidence="2">Uncharacterized protein</fullName>
    </submittedName>
</protein>
<sequence>MPMSHPHPWVGRWAHLPGGGTGVVCSSYSPDPINNPQSRFGYGYVFCLVVGLVSPHPLPTHPLPTHPLPTHPLPTHPLPTHPLPTHPLPTHPLPTHPLPTHPLPTHPKINRETTLPIEPNLM</sequence>
<organism evidence="2">
    <name type="scientific">Human herpesvirus 1</name>
    <name type="common">HHV-1</name>
    <name type="synonym">Human herpes simplex virus 1</name>
    <dbReference type="NCBI Taxonomy" id="10298"/>
    <lineage>
        <taxon>Viruses</taxon>
        <taxon>Duplodnaviria</taxon>
        <taxon>Heunggongvirae</taxon>
        <taxon>Peploviricota</taxon>
        <taxon>Herviviricetes</taxon>
        <taxon>Herpesvirales</taxon>
        <taxon>Orthoherpesviridae</taxon>
        <taxon>Alphaherpesvirinae</taxon>
        <taxon>Simplexvirus</taxon>
        <taxon>Simplexvirus humanalpha1</taxon>
    </lineage>
</organism>